<accession>A3LU70</accession>
<dbReference type="OMA" id="CTQAMET"/>
<keyword evidence="9" id="KW-0137">Centromere</keyword>
<reference evidence="10 11" key="1">
    <citation type="journal article" date="2007" name="Nat. Biotechnol.">
        <title>Genome sequence of the lignocellulose-bioconverting and xylose-fermenting yeast Pichia stipitis.</title>
        <authorList>
            <person name="Jeffries T.W."/>
            <person name="Grigoriev I.V."/>
            <person name="Grimwood J."/>
            <person name="Laplaza J.M."/>
            <person name="Aerts A."/>
            <person name="Salamov A."/>
            <person name="Schmutz J."/>
            <person name="Lindquist E."/>
            <person name="Dehal P."/>
            <person name="Shapiro H."/>
            <person name="Jin Y.S."/>
            <person name="Passoth V."/>
            <person name="Richardson P.M."/>
        </authorList>
    </citation>
    <scope>NUCLEOTIDE SEQUENCE [LARGE SCALE GENOMIC DNA]</scope>
    <source>
        <strain evidence="11">ATCC 58785 / CBS 6054 / NBRC 10063 / NRRL Y-11545</strain>
    </source>
</reference>
<comment type="similarity">
    <text evidence="2">Belongs to the mis12 family.</text>
</comment>
<keyword evidence="5" id="KW-0498">Mitosis</keyword>
<dbReference type="GO" id="GO:0051382">
    <property type="term" value="P:kinetochore assembly"/>
    <property type="evidence" value="ECO:0007669"/>
    <property type="project" value="TreeGrafter"/>
</dbReference>
<keyword evidence="6" id="KW-0995">Kinetochore</keyword>
<dbReference type="KEGG" id="pic:PICST_59500"/>
<dbReference type="AlphaFoldDB" id="A3LU70"/>
<feature type="non-terminal residue" evidence="10">
    <location>
        <position position="263"/>
    </location>
</feature>
<evidence type="ECO:0008006" key="12">
    <source>
        <dbReference type="Google" id="ProtNLM"/>
    </source>
</evidence>
<protein>
    <recommendedName>
        <fullName evidence="12">Kinetochore-associated protein MTW1</fullName>
    </recommendedName>
</protein>
<dbReference type="FunCoup" id="A3LU70">
    <property type="interactions" value="74"/>
</dbReference>
<gene>
    <name evidence="10" type="ORF">PICST_59500</name>
</gene>
<dbReference type="Pfam" id="PF05859">
    <property type="entry name" value="Mis12"/>
    <property type="match status" value="1"/>
</dbReference>
<dbReference type="GO" id="GO:0000070">
    <property type="term" value="P:mitotic sister chromatid segregation"/>
    <property type="evidence" value="ECO:0007669"/>
    <property type="project" value="TreeGrafter"/>
</dbReference>
<dbReference type="GO" id="GO:0000922">
    <property type="term" value="C:spindle pole"/>
    <property type="evidence" value="ECO:0007669"/>
    <property type="project" value="EnsemblFungi"/>
</dbReference>
<dbReference type="OrthoDB" id="1884855at2759"/>
<evidence type="ECO:0000313" key="11">
    <source>
        <dbReference type="Proteomes" id="UP000002258"/>
    </source>
</evidence>
<evidence type="ECO:0000256" key="2">
    <source>
        <dbReference type="ARBA" id="ARBA00008643"/>
    </source>
</evidence>
<dbReference type="PANTHER" id="PTHR14527:SF2">
    <property type="entry name" value="PROTEIN MIS12 HOMOLOG"/>
    <property type="match status" value="1"/>
</dbReference>
<dbReference type="RefSeq" id="XP_001384562.2">
    <property type="nucleotide sequence ID" value="XM_001384525.1"/>
</dbReference>
<evidence type="ECO:0000256" key="9">
    <source>
        <dbReference type="ARBA" id="ARBA00023328"/>
    </source>
</evidence>
<dbReference type="GO" id="GO:0005634">
    <property type="term" value="C:nucleus"/>
    <property type="evidence" value="ECO:0007669"/>
    <property type="project" value="EnsemblFungi"/>
</dbReference>
<dbReference type="GO" id="GO:0034501">
    <property type="term" value="P:protein localization to kinetochore"/>
    <property type="evidence" value="ECO:0007669"/>
    <property type="project" value="EnsemblFungi"/>
</dbReference>
<keyword evidence="8" id="KW-0131">Cell cycle</keyword>
<dbReference type="GO" id="GO:0051301">
    <property type="term" value="P:cell division"/>
    <property type="evidence" value="ECO:0007669"/>
    <property type="project" value="UniProtKB-KW"/>
</dbReference>
<evidence type="ECO:0000256" key="7">
    <source>
        <dbReference type="ARBA" id="ARBA00023054"/>
    </source>
</evidence>
<sequence length="263" mass="30077">MADVSGSSIDFRVTSLLTEHFGFPPLALVDDVINAVNEIMYKCTSGVESYLQERKEHALKAGKDSSDVFRLVTSDEIKIGTAKLETLLESQVDRNFDKFELYTLRNIFTLPHDLVEDGWIKLKHHEGIEFTDKASLRKSELDEKISSLVNNIRLEAQLRKILKLQIIKARKVIKILRLFRNNLGNTDNTNSSKPQLSPKAREALKSLSPIDETLYFLLQQVDDLISQTNRLSEKLKLSGSNQIQFLPNLRDRYIDSKSMEILQ</sequence>
<evidence type="ECO:0000256" key="4">
    <source>
        <dbReference type="ARBA" id="ARBA00022618"/>
    </source>
</evidence>
<keyword evidence="3" id="KW-0158">Chromosome</keyword>
<dbReference type="EMBL" id="CP000498">
    <property type="protein sequence ID" value="ABN66533.2"/>
    <property type="molecule type" value="Genomic_DNA"/>
</dbReference>
<evidence type="ECO:0000313" key="10">
    <source>
        <dbReference type="EMBL" id="ABN66533.2"/>
    </source>
</evidence>
<dbReference type="HOGENOM" id="CLU_046437_0_0_1"/>
<name>A3LU70_PICST</name>
<dbReference type="InParanoid" id="A3LU70"/>
<dbReference type="Proteomes" id="UP000002258">
    <property type="component" value="Chromosome 4"/>
</dbReference>
<proteinExistence type="inferred from homology"/>
<evidence type="ECO:0000256" key="1">
    <source>
        <dbReference type="ARBA" id="ARBA00004629"/>
    </source>
</evidence>
<evidence type="ECO:0000256" key="8">
    <source>
        <dbReference type="ARBA" id="ARBA00023306"/>
    </source>
</evidence>
<keyword evidence="11" id="KW-1185">Reference proteome</keyword>
<keyword evidence="7" id="KW-0175">Coiled coil</keyword>
<keyword evidence="4" id="KW-0132">Cell division</keyword>
<evidence type="ECO:0000256" key="3">
    <source>
        <dbReference type="ARBA" id="ARBA00022454"/>
    </source>
</evidence>
<evidence type="ECO:0000256" key="6">
    <source>
        <dbReference type="ARBA" id="ARBA00022838"/>
    </source>
</evidence>
<dbReference type="InterPro" id="IPR008685">
    <property type="entry name" value="Centromere_Mis12"/>
</dbReference>
<dbReference type="GO" id="GO:0000444">
    <property type="term" value="C:MIS12/MIND type complex"/>
    <property type="evidence" value="ECO:0007669"/>
    <property type="project" value="EnsemblFungi"/>
</dbReference>
<dbReference type="eggNOG" id="ENOG502S72R">
    <property type="taxonomic scope" value="Eukaryota"/>
</dbReference>
<evidence type="ECO:0000256" key="5">
    <source>
        <dbReference type="ARBA" id="ARBA00022776"/>
    </source>
</evidence>
<organism evidence="10 11">
    <name type="scientific">Scheffersomyces stipitis (strain ATCC 58785 / CBS 6054 / NBRC 10063 / NRRL Y-11545)</name>
    <name type="common">Yeast</name>
    <name type="synonym">Pichia stipitis</name>
    <dbReference type="NCBI Taxonomy" id="322104"/>
    <lineage>
        <taxon>Eukaryota</taxon>
        <taxon>Fungi</taxon>
        <taxon>Dikarya</taxon>
        <taxon>Ascomycota</taxon>
        <taxon>Saccharomycotina</taxon>
        <taxon>Pichiomycetes</taxon>
        <taxon>Debaryomycetaceae</taxon>
        <taxon>Scheffersomyces</taxon>
    </lineage>
</organism>
<dbReference type="PANTHER" id="PTHR14527">
    <property type="entry name" value="PROTEIN MIS12 HOMOLOG"/>
    <property type="match status" value="1"/>
</dbReference>
<comment type="subcellular location">
    <subcellularLocation>
        <location evidence="1">Chromosome</location>
        <location evidence="1">Centromere</location>
        <location evidence="1">Kinetochore</location>
    </subcellularLocation>
</comment>
<dbReference type="GeneID" id="4838478"/>